<dbReference type="InterPro" id="IPR004864">
    <property type="entry name" value="LEA_2"/>
</dbReference>
<keyword evidence="2 5" id="KW-0812">Transmembrane</keyword>
<evidence type="ECO:0000313" key="8">
    <source>
        <dbReference type="Proteomes" id="UP000694251"/>
    </source>
</evidence>
<protein>
    <submittedName>
        <fullName evidence="7">Late embryogenesis abundant protein LEA_2 subgroup</fullName>
    </submittedName>
</protein>
<dbReference type="EMBL" id="JAEFBJ010000011">
    <property type="protein sequence ID" value="KAG7554311.1"/>
    <property type="molecule type" value="Genomic_DNA"/>
</dbReference>
<dbReference type="GO" id="GO:0098542">
    <property type="term" value="P:defense response to other organism"/>
    <property type="evidence" value="ECO:0007669"/>
    <property type="project" value="InterPro"/>
</dbReference>
<dbReference type="OrthoDB" id="1889094at2759"/>
<dbReference type="InterPro" id="IPR044839">
    <property type="entry name" value="NDR1-like"/>
</dbReference>
<evidence type="ECO:0000256" key="1">
    <source>
        <dbReference type="ARBA" id="ARBA00004167"/>
    </source>
</evidence>
<accession>A0A8T1Z6X1</accession>
<evidence type="ECO:0000313" key="7">
    <source>
        <dbReference type="EMBL" id="KAG7554311.1"/>
    </source>
</evidence>
<evidence type="ECO:0000256" key="5">
    <source>
        <dbReference type="SAM" id="Phobius"/>
    </source>
</evidence>
<organism evidence="7 8">
    <name type="scientific">Arabidopsis suecica</name>
    <name type="common">Swedish thale-cress</name>
    <name type="synonym">Cardaminopsis suecica</name>
    <dbReference type="NCBI Taxonomy" id="45249"/>
    <lineage>
        <taxon>Eukaryota</taxon>
        <taxon>Viridiplantae</taxon>
        <taxon>Streptophyta</taxon>
        <taxon>Embryophyta</taxon>
        <taxon>Tracheophyta</taxon>
        <taxon>Spermatophyta</taxon>
        <taxon>Magnoliopsida</taxon>
        <taxon>eudicotyledons</taxon>
        <taxon>Gunneridae</taxon>
        <taxon>Pentapetalae</taxon>
        <taxon>rosids</taxon>
        <taxon>malvids</taxon>
        <taxon>Brassicales</taxon>
        <taxon>Brassicaceae</taxon>
        <taxon>Camelineae</taxon>
        <taxon>Arabidopsis</taxon>
    </lineage>
</organism>
<sequence length="274" mass="30859">MSTVVVIYTPSSSSLQIIITFSKSLYKAKTFFLISSLRRFNEHMADLNGAYYGPSIPPPKKVSHSHGRRGGGCGCLGDCLGCCGCCILSVIFNILITIAVLLGIAALIIWLIFRPNAIKFHVTDAKLTEFTLDPTNNLRYNLDLNFTIRNPNRRIGVYYDEIEVRGYYGDQRFGMSNNISKFYQGHKNTTVVGTKLSGQQLVVLDGGERKDLNEDVNSQIYRIDAKLRLRIRFKFGLIKSWRFKPKVKCDLKVPLTSNSTSGFVFQPTKCDVDF</sequence>
<feature type="transmembrane region" description="Helical" evidence="5">
    <location>
        <begin position="90"/>
        <end position="113"/>
    </location>
</feature>
<name>A0A8T1Z6X1_ARASU</name>
<comment type="subcellular location">
    <subcellularLocation>
        <location evidence="1">Membrane</location>
        <topology evidence="1">Single-pass membrane protein</topology>
    </subcellularLocation>
</comment>
<dbReference type="AlphaFoldDB" id="A0A8T1Z6X1"/>
<keyword evidence="4 5" id="KW-0472">Membrane</keyword>
<feature type="domain" description="Late embryogenesis abundant protein LEA-2 subgroup" evidence="6">
    <location>
        <begin position="146"/>
        <end position="249"/>
    </location>
</feature>
<dbReference type="Proteomes" id="UP000694251">
    <property type="component" value="Chromosome 11"/>
</dbReference>
<evidence type="ECO:0000256" key="4">
    <source>
        <dbReference type="ARBA" id="ARBA00023136"/>
    </source>
</evidence>
<reference evidence="7 8" key="1">
    <citation type="submission" date="2020-12" db="EMBL/GenBank/DDBJ databases">
        <title>Concerted genomic and epigenomic changes stabilize Arabidopsis allopolyploids.</title>
        <authorList>
            <person name="Chen Z."/>
        </authorList>
    </citation>
    <scope>NUCLEOTIDE SEQUENCE [LARGE SCALE GENOMIC DNA]</scope>
    <source>
        <strain evidence="7">As9502</strain>
        <tissue evidence="7">Leaf</tissue>
    </source>
</reference>
<dbReference type="GO" id="GO:0005886">
    <property type="term" value="C:plasma membrane"/>
    <property type="evidence" value="ECO:0007669"/>
    <property type="project" value="TreeGrafter"/>
</dbReference>
<proteinExistence type="predicted"/>
<keyword evidence="8" id="KW-1185">Reference proteome</keyword>
<dbReference type="PANTHER" id="PTHR31234:SF2">
    <property type="entry name" value="OS05G0199100 PROTEIN"/>
    <property type="match status" value="1"/>
</dbReference>
<comment type="caution">
    <text evidence="7">The sequence shown here is derived from an EMBL/GenBank/DDBJ whole genome shotgun (WGS) entry which is preliminary data.</text>
</comment>
<dbReference type="Pfam" id="PF03168">
    <property type="entry name" value="LEA_2"/>
    <property type="match status" value="1"/>
</dbReference>
<dbReference type="PANTHER" id="PTHR31234">
    <property type="entry name" value="LATE EMBRYOGENESIS ABUNDANT (LEA) HYDROXYPROLINE-RICH GLYCOPROTEIN FAMILY"/>
    <property type="match status" value="1"/>
</dbReference>
<gene>
    <name evidence="7" type="ORF">ISN44_As11g005660</name>
</gene>
<evidence type="ECO:0000256" key="2">
    <source>
        <dbReference type="ARBA" id="ARBA00022692"/>
    </source>
</evidence>
<evidence type="ECO:0000256" key="3">
    <source>
        <dbReference type="ARBA" id="ARBA00022989"/>
    </source>
</evidence>
<evidence type="ECO:0000259" key="6">
    <source>
        <dbReference type="Pfam" id="PF03168"/>
    </source>
</evidence>
<keyword evidence="3 5" id="KW-1133">Transmembrane helix</keyword>